<dbReference type="EMBL" id="CP121208">
    <property type="protein sequence ID" value="WFM83651.1"/>
    <property type="molecule type" value="Genomic_DNA"/>
</dbReference>
<evidence type="ECO:0000256" key="1">
    <source>
        <dbReference type="ARBA" id="ARBA00009684"/>
    </source>
</evidence>
<dbReference type="InterPro" id="IPR020568">
    <property type="entry name" value="Ribosomal_Su5_D2-typ_SF"/>
</dbReference>
<evidence type="ECO:0000256" key="5">
    <source>
        <dbReference type="ARBA" id="ARBA00022741"/>
    </source>
</evidence>
<comment type="similarity">
    <text evidence="1 9">Belongs to the GHMP kinase family. IspE subfamily.</text>
</comment>
<reference evidence="12 13" key="1">
    <citation type="submission" date="2023-03" db="EMBL/GenBank/DDBJ databases">
        <title>Complete genome of Arcanobacterium canis strain DSM 25104 isolated in 2010 from a canine otitis externa in Germany.</title>
        <authorList>
            <person name="Borowiak M."/>
            <person name="Kreitlow A."/>
            <person name="Malorny B."/>
            <person name="Laemmler C."/>
            <person name="Prenger-Berninghoff E."/>
            <person name="Ploetz M."/>
            <person name="Abdulmawjood A."/>
        </authorList>
    </citation>
    <scope>NUCLEOTIDE SEQUENCE [LARGE SCALE GENOMIC DNA]</scope>
    <source>
        <strain evidence="12 13">DSM 25104</strain>
    </source>
</reference>
<dbReference type="Gene3D" id="3.30.70.890">
    <property type="entry name" value="GHMP kinase, C-terminal domain"/>
    <property type="match status" value="1"/>
</dbReference>
<keyword evidence="6 9" id="KW-0418">Kinase</keyword>
<dbReference type="Pfam" id="PF08544">
    <property type="entry name" value="GHMP_kinases_C"/>
    <property type="match status" value="1"/>
</dbReference>
<dbReference type="Pfam" id="PF00288">
    <property type="entry name" value="GHMP_kinases_N"/>
    <property type="match status" value="1"/>
</dbReference>
<dbReference type="InterPro" id="IPR004424">
    <property type="entry name" value="IspE"/>
</dbReference>
<feature type="active site" evidence="9">
    <location>
        <position position="11"/>
    </location>
</feature>
<dbReference type="InterPro" id="IPR014721">
    <property type="entry name" value="Ribsml_uS5_D2-typ_fold_subgr"/>
</dbReference>
<name>A0ABY8G1U2_9ACTO</name>
<dbReference type="RefSeq" id="WP_278013046.1">
    <property type="nucleotide sequence ID" value="NZ_CP121208.1"/>
</dbReference>
<keyword evidence="7 9" id="KW-0067">ATP-binding</keyword>
<dbReference type="InterPro" id="IPR006204">
    <property type="entry name" value="GHMP_kinase_N_dom"/>
</dbReference>
<evidence type="ECO:0000256" key="8">
    <source>
        <dbReference type="ARBA" id="ARBA00032554"/>
    </source>
</evidence>
<evidence type="ECO:0000259" key="10">
    <source>
        <dbReference type="Pfam" id="PF00288"/>
    </source>
</evidence>
<gene>
    <name evidence="9" type="primary">ispE</name>
    <name evidence="12" type="ORF">P7079_01330</name>
</gene>
<keyword evidence="9" id="KW-0414">Isoprene biosynthesis</keyword>
<evidence type="ECO:0000256" key="9">
    <source>
        <dbReference type="HAMAP-Rule" id="MF_00061"/>
    </source>
</evidence>
<dbReference type="PANTHER" id="PTHR43527:SF2">
    <property type="entry name" value="4-DIPHOSPHOCYTIDYL-2-C-METHYL-D-ERYTHRITOL KINASE, CHLOROPLASTIC"/>
    <property type="match status" value="1"/>
</dbReference>
<feature type="domain" description="GHMP kinase C-terminal" evidence="11">
    <location>
        <begin position="209"/>
        <end position="282"/>
    </location>
</feature>
<evidence type="ECO:0000256" key="4">
    <source>
        <dbReference type="ARBA" id="ARBA00022679"/>
    </source>
</evidence>
<keyword evidence="4 9" id="KW-0808">Transferase</keyword>
<dbReference type="NCBIfam" id="NF002870">
    <property type="entry name" value="PRK03188.1"/>
    <property type="match status" value="1"/>
</dbReference>
<evidence type="ECO:0000259" key="11">
    <source>
        <dbReference type="Pfam" id="PF08544"/>
    </source>
</evidence>
<dbReference type="SUPFAM" id="SSF55060">
    <property type="entry name" value="GHMP Kinase, C-terminal domain"/>
    <property type="match status" value="1"/>
</dbReference>
<dbReference type="EC" id="2.7.1.148" evidence="2 9"/>
<comment type="pathway">
    <text evidence="9">Isoprenoid biosynthesis; isopentenyl diphosphate biosynthesis via DXP pathway; isopentenyl diphosphate from 1-deoxy-D-xylulose 5-phosphate: step 3/6.</text>
</comment>
<dbReference type="Gene3D" id="3.30.230.10">
    <property type="match status" value="1"/>
</dbReference>
<dbReference type="PIRSF" id="PIRSF010376">
    <property type="entry name" value="IspE"/>
    <property type="match status" value="1"/>
</dbReference>
<dbReference type="SUPFAM" id="SSF54211">
    <property type="entry name" value="Ribosomal protein S5 domain 2-like"/>
    <property type="match status" value="1"/>
</dbReference>
<feature type="active site" evidence="9">
    <location>
        <position position="144"/>
    </location>
</feature>
<accession>A0ABY8G1U2</accession>
<evidence type="ECO:0000256" key="7">
    <source>
        <dbReference type="ARBA" id="ARBA00022840"/>
    </source>
</evidence>
<proteinExistence type="inferred from homology"/>
<comment type="function">
    <text evidence="9">Catalyzes the phosphorylation of the position 2 hydroxy group of 4-diphosphocytidyl-2C-methyl-D-erythritol.</text>
</comment>
<evidence type="ECO:0000256" key="6">
    <source>
        <dbReference type="ARBA" id="ARBA00022777"/>
    </source>
</evidence>
<sequence length="303" mass="32080">MRYVSVTVPAKINLALRVGGVREDGFHSLDTVYEAVDVRDCIEVWADDELSLEMTGLGADLPTDETNLAMQAALLMRREFGGGQGDPADGLGARMKIMKEIPLAGGMAGGSADAAGVLVALNALWEINAPISTLEKLAAQLGSDVPFAVHGFVAHGTERGEKISPVRAGTKHTWVILSQSEGLSTPAVFRQFDVLHPQATDPASTEDLRRALNSSQPQDFARLLVNDLEAPARALRPDVAALLDDLKHAGYAVLLSGSGPTVLILSDADEAPELAEGLRHDFPSHTITVAHGPVRGAHVTHAE</sequence>
<evidence type="ECO:0000256" key="2">
    <source>
        <dbReference type="ARBA" id="ARBA00012052"/>
    </source>
</evidence>
<dbReference type="NCBIfam" id="TIGR00154">
    <property type="entry name" value="ispE"/>
    <property type="match status" value="1"/>
</dbReference>
<keyword evidence="5 9" id="KW-0547">Nucleotide-binding</keyword>
<dbReference type="InterPro" id="IPR013750">
    <property type="entry name" value="GHMP_kinase_C_dom"/>
</dbReference>
<dbReference type="PANTHER" id="PTHR43527">
    <property type="entry name" value="4-DIPHOSPHOCYTIDYL-2-C-METHYL-D-ERYTHRITOL KINASE, CHLOROPLASTIC"/>
    <property type="match status" value="1"/>
</dbReference>
<evidence type="ECO:0000256" key="3">
    <source>
        <dbReference type="ARBA" id="ARBA00017473"/>
    </source>
</evidence>
<evidence type="ECO:0000313" key="13">
    <source>
        <dbReference type="Proteomes" id="UP001215216"/>
    </source>
</evidence>
<dbReference type="GO" id="GO:0050515">
    <property type="term" value="F:4-(cytidine 5'-diphospho)-2-C-methyl-D-erythritol kinase activity"/>
    <property type="evidence" value="ECO:0007669"/>
    <property type="project" value="UniProtKB-EC"/>
</dbReference>
<keyword evidence="13" id="KW-1185">Reference proteome</keyword>
<comment type="catalytic activity">
    <reaction evidence="9">
        <text>4-CDP-2-C-methyl-D-erythritol + ATP = 4-CDP-2-C-methyl-D-erythritol 2-phosphate + ADP + H(+)</text>
        <dbReference type="Rhea" id="RHEA:18437"/>
        <dbReference type="ChEBI" id="CHEBI:15378"/>
        <dbReference type="ChEBI" id="CHEBI:30616"/>
        <dbReference type="ChEBI" id="CHEBI:57823"/>
        <dbReference type="ChEBI" id="CHEBI:57919"/>
        <dbReference type="ChEBI" id="CHEBI:456216"/>
        <dbReference type="EC" id="2.7.1.148"/>
    </reaction>
</comment>
<protein>
    <recommendedName>
        <fullName evidence="3 9">4-diphosphocytidyl-2-C-methyl-D-erythritol kinase</fullName>
        <shortName evidence="9">CMK</shortName>
        <ecNumber evidence="2 9">2.7.1.148</ecNumber>
    </recommendedName>
    <alternativeName>
        <fullName evidence="8 9">4-(cytidine-5'-diphospho)-2-C-methyl-D-erythritol kinase</fullName>
    </alternativeName>
</protein>
<feature type="binding site" evidence="9">
    <location>
        <begin position="102"/>
        <end position="112"/>
    </location>
    <ligand>
        <name>ATP</name>
        <dbReference type="ChEBI" id="CHEBI:30616"/>
    </ligand>
</feature>
<dbReference type="Proteomes" id="UP001215216">
    <property type="component" value="Chromosome"/>
</dbReference>
<dbReference type="InterPro" id="IPR036554">
    <property type="entry name" value="GHMP_kinase_C_sf"/>
</dbReference>
<dbReference type="HAMAP" id="MF_00061">
    <property type="entry name" value="IspE"/>
    <property type="match status" value="1"/>
</dbReference>
<organism evidence="12 13">
    <name type="scientific">Arcanobacterium canis</name>
    <dbReference type="NCBI Taxonomy" id="999183"/>
    <lineage>
        <taxon>Bacteria</taxon>
        <taxon>Bacillati</taxon>
        <taxon>Actinomycetota</taxon>
        <taxon>Actinomycetes</taxon>
        <taxon>Actinomycetales</taxon>
        <taxon>Actinomycetaceae</taxon>
        <taxon>Arcanobacterium</taxon>
    </lineage>
</organism>
<feature type="domain" description="GHMP kinase N-terminal" evidence="10">
    <location>
        <begin position="67"/>
        <end position="151"/>
    </location>
</feature>
<evidence type="ECO:0000313" key="12">
    <source>
        <dbReference type="EMBL" id="WFM83651.1"/>
    </source>
</evidence>